<evidence type="ECO:0000256" key="8">
    <source>
        <dbReference type="ARBA" id="ARBA00023012"/>
    </source>
</evidence>
<dbReference type="Gene3D" id="3.30.565.10">
    <property type="entry name" value="Histidine kinase-like ATPase, C-terminal domain"/>
    <property type="match status" value="1"/>
</dbReference>
<dbReference type="InterPro" id="IPR000700">
    <property type="entry name" value="PAS-assoc_C"/>
</dbReference>
<accession>A0A942U1N4</accession>
<dbReference type="CDD" id="cd01948">
    <property type="entry name" value="EAL"/>
    <property type="match status" value="1"/>
</dbReference>
<reference evidence="14" key="1">
    <citation type="submission" date="2021-05" db="EMBL/GenBank/DDBJ databases">
        <title>Novel Bacillus species.</title>
        <authorList>
            <person name="Liu G."/>
        </authorList>
    </citation>
    <scope>NUCLEOTIDE SEQUENCE</scope>
    <source>
        <strain evidence="14">FJAT-49825</strain>
    </source>
</reference>
<dbReference type="CDD" id="cd00075">
    <property type="entry name" value="HATPase"/>
    <property type="match status" value="1"/>
</dbReference>
<dbReference type="NCBIfam" id="TIGR00254">
    <property type="entry name" value="GGDEF"/>
    <property type="match status" value="1"/>
</dbReference>
<dbReference type="SMART" id="SM00052">
    <property type="entry name" value="EAL"/>
    <property type="match status" value="1"/>
</dbReference>
<keyword evidence="8" id="KW-0902">Two-component regulatory system</keyword>
<dbReference type="InterPro" id="IPR005467">
    <property type="entry name" value="His_kinase_dom"/>
</dbReference>
<dbReference type="GO" id="GO:0000155">
    <property type="term" value="F:phosphorelay sensor kinase activity"/>
    <property type="evidence" value="ECO:0007669"/>
    <property type="project" value="InterPro"/>
</dbReference>
<protein>
    <recommendedName>
        <fullName evidence="2">histidine kinase</fullName>
        <ecNumber evidence="2">2.7.13.3</ecNumber>
    </recommendedName>
</protein>
<evidence type="ECO:0000259" key="9">
    <source>
        <dbReference type="PROSITE" id="PS50109"/>
    </source>
</evidence>
<feature type="domain" description="PAS" evidence="10">
    <location>
        <begin position="271"/>
        <end position="326"/>
    </location>
</feature>
<evidence type="ECO:0000259" key="13">
    <source>
        <dbReference type="PROSITE" id="PS50887"/>
    </source>
</evidence>
<feature type="domain" description="PAC" evidence="11">
    <location>
        <begin position="1041"/>
        <end position="1093"/>
    </location>
</feature>
<dbReference type="SMART" id="SM00387">
    <property type="entry name" value="HATPase_c"/>
    <property type="match status" value="1"/>
</dbReference>
<dbReference type="InterPro" id="IPR043128">
    <property type="entry name" value="Rev_trsase/Diguanyl_cyclase"/>
</dbReference>
<dbReference type="Pfam" id="PF02518">
    <property type="entry name" value="HATPase_c"/>
    <property type="match status" value="1"/>
</dbReference>
<evidence type="ECO:0000256" key="5">
    <source>
        <dbReference type="ARBA" id="ARBA00022741"/>
    </source>
</evidence>
<evidence type="ECO:0000256" key="6">
    <source>
        <dbReference type="ARBA" id="ARBA00022777"/>
    </source>
</evidence>
<feature type="domain" description="PAS" evidence="10">
    <location>
        <begin position="16"/>
        <end position="88"/>
    </location>
</feature>
<evidence type="ECO:0000256" key="1">
    <source>
        <dbReference type="ARBA" id="ARBA00000085"/>
    </source>
</evidence>
<evidence type="ECO:0000259" key="10">
    <source>
        <dbReference type="PROSITE" id="PS50112"/>
    </source>
</evidence>
<dbReference type="SUPFAM" id="SSF141868">
    <property type="entry name" value="EAL domain-like"/>
    <property type="match status" value="1"/>
</dbReference>
<sequence>MKVMSIAALFDEHIGMNEALGKLLDSPELTIWYRDLAKDALWVSKGNAAIYGYTQEELINNPYLWHNSVYPEDRGILDQAIARHLEGSPTTMEYRIIRSDGEVRWIENRAHSIMDSKGKVIAISGSIYDITEQKRESLQLQEQLIMNEKRYKSLFNYNHDLVCSLDLKGKVTSVNKSCEALTGYSEAELMSKSFRDWVYKADLPKTYQAYKLAESGHSERMELRIVHKSGEILFTSTTSIPIMIDDKMVGVYCIIKDITKHKKLQEELKENNLRYKSLFEHNANCVFSIDLDGKFTSINSVCESLMGYRNDELLKQQSFQRFIVPEKLPETFYHFEQCKNGTPQNFRTSIKNCNGSIIHLNVTVVPLMGDGQINGVFGIAQDITNQVKIEETNEHMAYHDYLTGLPNRNKLNTTLSKELVLAQERSQQVAILFLDLDRFKLINDTLGHTTGDHLLKEVAERMKSSLHDKDIVFRQGGDEFIIILKDANRDVAAMVSRRMLDVLSEPFQIENYDIFTSPSIGISMYPEDGKNVEILIKKADFAMYHAKNDGKNNYKFYSQREHNSNMNPLKMEMDLHKALEKEELFLHYQPKVNLKTGKITGVEALIRWNHSEFGMIAPGTFIPIAEETGLITPIGEWALYTACKQCKDWQRKGFSTTVSVNLSARQFTQSNLHETVAIVLYETQLEPQFLELEITESMTASIERTIYTLQKLKKLGVRISIDDFGKGFSSLNYLQKFPVDTLKIDQAFVQSLHKNPNDETIVKTIISMAHNLNLSVVAEGIETKEQLLFLQQHLCDEGQGYFFTKPVPAEEVENNWFDIQQMVKEFGLSQDVNERKWAEEFVRIARKELNETIRLQQGMTFKYKKINGRFIHTLCDGELLYRLGLIPSLVVGKSLAEFLPEDYAEDKEVYYQRAWDGEEHVSYEGELNGVTYLAALSPIKRGGEVVEVIASCVDITERRKVEKALHDSENKYRLITENMTDLITLFDQDGTCVYATPSHQTVLGYTPEFFMGHNNEHLTHPEDVPLMKKVFVEVLETKTPCKVELRLLHANGDWRLLECTGTPVISENGKVEHIMVASNDITEKRRTEELLSKSEKLSLVGELAAGVAHEIRNPMTSIKGFIQLFQQGIIRDEYFDVVLGEFDRVEDIIKEFLSLARPQEIQLKQVNFPVLLKEVETLIKSEAHLKDVEILLEIAQDIPTIMCDANQIKQVLLNLCKNSMDALDTKRKGLIKITVGVECDKLLIQVIDNGIGISEERIKRLGEPFYSNKEKGTGLGLMICFRIIKQHNGTITFQSKGNCGTTAQVRLPL</sequence>
<dbReference type="InterPro" id="IPR013655">
    <property type="entry name" value="PAS_fold_3"/>
</dbReference>
<dbReference type="FunFam" id="3.30.70.270:FF:000001">
    <property type="entry name" value="Diguanylate cyclase domain protein"/>
    <property type="match status" value="1"/>
</dbReference>
<name>A0A942U1N4_9BACI</name>
<dbReference type="PROSITE" id="PS50887">
    <property type="entry name" value="GGDEF"/>
    <property type="match status" value="1"/>
</dbReference>
<feature type="domain" description="Histidine kinase" evidence="9">
    <location>
        <begin position="1106"/>
        <end position="1309"/>
    </location>
</feature>
<evidence type="ECO:0000313" key="15">
    <source>
        <dbReference type="Proteomes" id="UP000679749"/>
    </source>
</evidence>
<dbReference type="CDD" id="cd00082">
    <property type="entry name" value="HisKA"/>
    <property type="match status" value="1"/>
</dbReference>
<gene>
    <name evidence="14" type="ORF">KHA99_10860</name>
</gene>
<dbReference type="PROSITE" id="PS50113">
    <property type="entry name" value="PAC"/>
    <property type="match status" value="4"/>
</dbReference>
<dbReference type="PROSITE" id="PS50109">
    <property type="entry name" value="HIS_KIN"/>
    <property type="match status" value="1"/>
</dbReference>
<dbReference type="Pfam" id="PF00989">
    <property type="entry name" value="PAS"/>
    <property type="match status" value="1"/>
</dbReference>
<comment type="caution">
    <text evidence="14">The sequence shown here is derived from an EMBL/GenBank/DDBJ whole genome shotgun (WGS) entry which is preliminary data.</text>
</comment>
<feature type="domain" description="PAC" evidence="11">
    <location>
        <begin position="344"/>
        <end position="395"/>
    </location>
</feature>
<dbReference type="InterPro" id="IPR035919">
    <property type="entry name" value="EAL_sf"/>
</dbReference>
<dbReference type="GO" id="GO:0005524">
    <property type="term" value="F:ATP binding"/>
    <property type="evidence" value="ECO:0007669"/>
    <property type="project" value="UniProtKB-KW"/>
</dbReference>
<dbReference type="SMART" id="SM00086">
    <property type="entry name" value="PAC"/>
    <property type="match status" value="5"/>
</dbReference>
<dbReference type="SMART" id="SM00388">
    <property type="entry name" value="HisKA"/>
    <property type="match status" value="1"/>
</dbReference>
<dbReference type="RefSeq" id="WP_213117463.1">
    <property type="nucleotide sequence ID" value="NZ_JAGYPF010000002.1"/>
</dbReference>
<dbReference type="SMART" id="SM00091">
    <property type="entry name" value="PAS"/>
    <property type="match status" value="4"/>
</dbReference>
<dbReference type="InterPro" id="IPR029787">
    <property type="entry name" value="Nucleotide_cyclase"/>
</dbReference>
<feature type="domain" description="GGDEF" evidence="13">
    <location>
        <begin position="427"/>
        <end position="559"/>
    </location>
</feature>
<feature type="domain" description="PAC" evidence="11">
    <location>
        <begin position="90"/>
        <end position="142"/>
    </location>
</feature>
<evidence type="ECO:0000256" key="3">
    <source>
        <dbReference type="ARBA" id="ARBA00022553"/>
    </source>
</evidence>
<evidence type="ECO:0000256" key="4">
    <source>
        <dbReference type="ARBA" id="ARBA00022679"/>
    </source>
</evidence>
<dbReference type="PANTHER" id="PTHR44757:SF2">
    <property type="entry name" value="BIOFILM ARCHITECTURE MAINTENANCE PROTEIN MBAA"/>
    <property type="match status" value="1"/>
</dbReference>
<comment type="catalytic activity">
    <reaction evidence="1">
        <text>ATP + protein L-histidine = ADP + protein N-phospho-L-histidine.</text>
        <dbReference type="EC" id="2.7.13.3"/>
    </reaction>
</comment>
<dbReference type="InterPro" id="IPR001633">
    <property type="entry name" value="EAL_dom"/>
</dbReference>
<dbReference type="Pfam" id="PF08447">
    <property type="entry name" value="PAS_3"/>
    <property type="match status" value="2"/>
</dbReference>
<dbReference type="InterPro" id="IPR000160">
    <property type="entry name" value="GGDEF_dom"/>
</dbReference>
<dbReference type="InterPro" id="IPR000014">
    <property type="entry name" value="PAS"/>
</dbReference>
<dbReference type="SUPFAM" id="SSF55874">
    <property type="entry name" value="ATPase domain of HSP90 chaperone/DNA topoisomerase II/histidine kinase"/>
    <property type="match status" value="1"/>
</dbReference>
<dbReference type="Pfam" id="PF13426">
    <property type="entry name" value="PAS_9"/>
    <property type="match status" value="1"/>
</dbReference>
<dbReference type="InterPro" id="IPR003594">
    <property type="entry name" value="HATPase_dom"/>
</dbReference>
<dbReference type="SUPFAM" id="SSF47384">
    <property type="entry name" value="Homodimeric domain of signal transducing histidine kinase"/>
    <property type="match status" value="1"/>
</dbReference>
<dbReference type="SUPFAM" id="SSF55073">
    <property type="entry name" value="Nucleotide cyclase"/>
    <property type="match status" value="1"/>
</dbReference>
<dbReference type="InterPro" id="IPR052155">
    <property type="entry name" value="Biofilm_reg_signaling"/>
</dbReference>
<evidence type="ECO:0000259" key="12">
    <source>
        <dbReference type="PROSITE" id="PS50883"/>
    </source>
</evidence>
<feature type="domain" description="PAC" evidence="11">
    <location>
        <begin position="219"/>
        <end position="270"/>
    </location>
</feature>
<keyword evidence="4" id="KW-0808">Transferase</keyword>
<dbReference type="SUPFAM" id="SSF55785">
    <property type="entry name" value="PYP-like sensor domain (PAS domain)"/>
    <property type="match status" value="5"/>
</dbReference>
<proteinExistence type="predicted"/>
<dbReference type="InterPro" id="IPR036097">
    <property type="entry name" value="HisK_dim/P_sf"/>
</dbReference>
<dbReference type="Pfam" id="PF00563">
    <property type="entry name" value="EAL"/>
    <property type="match status" value="1"/>
</dbReference>
<dbReference type="Gene3D" id="3.30.450.20">
    <property type="entry name" value="PAS domain"/>
    <property type="match status" value="5"/>
</dbReference>
<dbReference type="InterPro" id="IPR004358">
    <property type="entry name" value="Sig_transdc_His_kin-like_C"/>
</dbReference>
<dbReference type="SMART" id="SM00267">
    <property type="entry name" value="GGDEF"/>
    <property type="match status" value="1"/>
</dbReference>
<keyword evidence="5" id="KW-0547">Nucleotide-binding</keyword>
<feature type="domain" description="PAS" evidence="10">
    <location>
        <begin position="968"/>
        <end position="1038"/>
    </location>
</feature>
<feature type="domain" description="PAS" evidence="10">
    <location>
        <begin position="147"/>
        <end position="217"/>
    </location>
</feature>
<dbReference type="Pfam" id="PF00990">
    <property type="entry name" value="GGDEF"/>
    <property type="match status" value="1"/>
</dbReference>
<dbReference type="PANTHER" id="PTHR44757">
    <property type="entry name" value="DIGUANYLATE CYCLASE DGCP"/>
    <property type="match status" value="1"/>
</dbReference>
<dbReference type="PROSITE" id="PS50883">
    <property type="entry name" value="EAL"/>
    <property type="match status" value="1"/>
</dbReference>
<dbReference type="InterPro" id="IPR036890">
    <property type="entry name" value="HATPase_C_sf"/>
</dbReference>
<evidence type="ECO:0000256" key="7">
    <source>
        <dbReference type="ARBA" id="ARBA00022840"/>
    </source>
</evidence>
<keyword evidence="7" id="KW-0067">ATP-binding</keyword>
<dbReference type="Proteomes" id="UP000679749">
    <property type="component" value="Unassembled WGS sequence"/>
</dbReference>
<dbReference type="EMBL" id="JAGYPF010000002">
    <property type="protein sequence ID" value="MBS4212946.1"/>
    <property type="molecule type" value="Genomic_DNA"/>
</dbReference>
<dbReference type="FunFam" id="3.20.20.450:FF:000001">
    <property type="entry name" value="Cyclic di-GMP phosphodiesterase yahA"/>
    <property type="match status" value="1"/>
</dbReference>
<dbReference type="Gene3D" id="3.30.70.270">
    <property type="match status" value="1"/>
</dbReference>
<dbReference type="InterPro" id="IPR001610">
    <property type="entry name" value="PAC"/>
</dbReference>
<evidence type="ECO:0000256" key="2">
    <source>
        <dbReference type="ARBA" id="ARBA00012438"/>
    </source>
</evidence>
<dbReference type="GO" id="GO:0006355">
    <property type="term" value="P:regulation of DNA-templated transcription"/>
    <property type="evidence" value="ECO:0007669"/>
    <property type="project" value="InterPro"/>
</dbReference>
<dbReference type="InterPro" id="IPR013656">
    <property type="entry name" value="PAS_4"/>
</dbReference>
<dbReference type="CDD" id="cd00130">
    <property type="entry name" value="PAS"/>
    <property type="match status" value="4"/>
</dbReference>
<keyword evidence="3" id="KW-0597">Phosphoprotein</keyword>
<keyword evidence="6" id="KW-0418">Kinase</keyword>
<dbReference type="PROSITE" id="PS50112">
    <property type="entry name" value="PAS"/>
    <property type="match status" value="4"/>
</dbReference>
<dbReference type="CDD" id="cd01949">
    <property type="entry name" value="GGDEF"/>
    <property type="match status" value="1"/>
</dbReference>
<dbReference type="InterPro" id="IPR013767">
    <property type="entry name" value="PAS_fold"/>
</dbReference>
<dbReference type="Pfam" id="PF08448">
    <property type="entry name" value="PAS_4"/>
    <property type="match status" value="1"/>
</dbReference>
<feature type="domain" description="EAL" evidence="12">
    <location>
        <begin position="568"/>
        <end position="820"/>
    </location>
</feature>
<dbReference type="EC" id="2.7.13.3" evidence="2"/>
<dbReference type="NCBIfam" id="TIGR00229">
    <property type="entry name" value="sensory_box"/>
    <property type="match status" value="4"/>
</dbReference>
<dbReference type="Gene3D" id="3.20.20.450">
    <property type="entry name" value="EAL domain"/>
    <property type="match status" value="1"/>
</dbReference>
<organism evidence="14 15">
    <name type="scientific">Neobacillus rhizophilus</name>
    <dbReference type="NCBI Taxonomy" id="2833579"/>
    <lineage>
        <taxon>Bacteria</taxon>
        <taxon>Bacillati</taxon>
        <taxon>Bacillota</taxon>
        <taxon>Bacilli</taxon>
        <taxon>Bacillales</taxon>
        <taxon>Bacillaceae</taxon>
        <taxon>Neobacillus</taxon>
    </lineage>
</organism>
<dbReference type="Pfam" id="PF00512">
    <property type="entry name" value="HisKA"/>
    <property type="match status" value="1"/>
</dbReference>
<evidence type="ECO:0000259" key="11">
    <source>
        <dbReference type="PROSITE" id="PS50113"/>
    </source>
</evidence>
<keyword evidence="15" id="KW-1185">Reference proteome</keyword>
<dbReference type="InterPro" id="IPR003661">
    <property type="entry name" value="HisK_dim/P_dom"/>
</dbReference>
<evidence type="ECO:0000313" key="14">
    <source>
        <dbReference type="EMBL" id="MBS4212946.1"/>
    </source>
</evidence>
<dbReference type="Gene3D" id="1.10.287.130">
    <property type="match status" value="1"/>
</dbReference>
<dbReference type="InterPro" id="IPR035965">
    <property type="entry name" value="PAS-like_dom_sf"/>
</dbReference>
<dbReference type="PRINTS" id="PR00344">
    <property type="entry name" value="BCTRLSENSOR"/>
</dbReference>